<proteinExistence type="predicted"/>
<dbReference type="KEGG" id="sbae:DSM104329_03047"/>
<keyword evidence="2" id="KW-1185">Reference proteome</keyword>
<dbReference type="SUPFAM" id="SSF54593">
    <property type="entry name" value="Glyoxalase/Bleomycin resistance protein/Dihydroxybiphenyl dioxygenase"/>
    <property type="match status" value="1"/>
</dbReference>
<name>A0A9E6XY31_9ACTN</name>
<evidence type="ECO:0000313" key="2">
    <source>
        <dbReference type="Proteomes" id="UP001162834"/>
    </source>
</evidence>
<dbReference type="AlphaFoldDB" id="A0A9E6XY31"/>
<sequence>MQPDGGCRVGTIRLALGAGGSGITAWSLRGIPATAGGSIDGLATRVAGDDPPAPAPAPAHPNGAVGLDHVVVATPDFDRTCGALQAAGLELRRVREAGPTARQGFFLLGDAVLEVAGPREPDGDGPAAFWGLVAVTTDLDATCARLGDLAGAPRTAVQPGRRIATVRRAAGLGTALAFMSPR</sequence>
<dbReference type="RefSeq" id="WP_259310707.1">
    <property type="nucleotide sequence ID" value="NZ_CP087164.1"/>
</dbReference>
<protein>
    <recommendedName>
        <fullName evidence="3">VOC domain-containing protein</fullName>
    </recommendedName>
</protein>
<gene>
    <name evidence="1" type="ORF">DSM104329_03047</name>
</gene>
<accession>A0A9E6XY31</accession>
<organism evidence="1 2">
    <name type="scientific">Capillimicrobium parvum</name>
    <dbReference type="NCBI Taxonomy" id="2884022"/>
    <lineage>
        <taxon>Bacteria</taxon>
        <taxon>Bacillati</taxon>
        <taxon>Actinomycetota</taxon>
        <taxon>Thermoleophilia</taxon>
        <taxon>Solirubrobacterales</taxon>
        <taxon>Capillimicrobiaceae</taxon>
        <taxon>Capillimicrobium</taxon>
    </lineage>
</organism>
<reference evidence="1" key="1">
    <citation type="journal article" date="2022" name="Int. J. Syst. Evol. Microbiol.">
        <title>Pseudomonas aegrilactucae sp. nov. and Pseudomonas morbosilactucae sp. nov., pathogens causing bacterial rot of lettuce in Japan.</title>
        <authorList>
            <person name="Sawada H."/>
            <person name="Fujikawa T."/>
            <person name="Satou M."/>
        </authorList>
    </citation>
    <scope>NUCLEOTIDE SEQUENCE</scope>
    <source>
        <strain evidence="1">0166_1</strain>
    </source>
</reference>
<dbReference type="Gene3D" id="3.10.180.10">
    <property type="entry name" value="2,3-Dihydroxybiphenyl 1,2-Dioxygenase, domain 1"/>
    <property type="match status" value="1"/>
</dbReference>
<dbReference type="Proteomes" id="UP001162834">
    <property type="component" value="Chromosome"/>
</dbReference>
<evidence type="ECO:0008006" key="3">
    <source>
        <dbReference type="Google" id="ProtNLM"/>
    </source>
</evidence>
<dbReference type="EMBL" id="CP087164">
    <property type="protein sequence ID" value="UGS36639.1"/>
    <property type="molecule type" value="Genomic_DNA"/>
</dbReference>
<evidence type="ECO:0000313" key="1">
    <source>
        <dbReference type="EMBL" id="UGS36639.1"/>
    </source>
</evidence>
<dbReference type="InterPro" id="IPR029068">
    <property type="entry name" value="Glyas_Bleomycin-R_OHBP_Dase"/>
</dbReference>